<keyword evidence="3" id="KW-0479">Metal-binding</keyword>
<dbReference type="PRINTS" id="PR00866">
    <property type="entry name" value="RNADNAPOLMS"/>
</dbReference>
<dbReference type="AlphaFoldDB" id="A0A2S9K9Z7"/>
<evidence type="ECO:0000313" key="7">
    <source>
        <dbReference type="Proteomes" id="UP000238326"/>
    </source>
</evidence>
<dbReference type="InterPro" id="IPR043502">
    <property type="entry name" value="DNA/RNA_pol_sf"/>
</dbReference>
<sequence>MAGLLTDLCTYKRALPTGAPSSPILAYWANCGLFETLDQRGNALQLKLSVYVDDITLSGDAIPRSLIDQVEGIVKSHGHTLSEHKTKIFGPGRPKHVTGVVISGGALRVPHTRFRKARAIRAAFDAEKDDQRRELLAAKLCGLLGEAAFLDARYKRMAIDSVKLLAAAKAKLPPSLARPIAGKHKRTISPTKR</sequence>
<evidence type="ECO:0000256" key="2">
    <source>
        <dbReference type="ARBA" id="ARBA00022695"/>
    </source>
</evidence>
<keyword evidence="7" id="KW-1185">Reference proteome</keyword>
<gene>
    <name evidence="6" type="ORF">C6P61_17100</name>
</gene>
<dbReference type="InterPro" id="IPR000123">
    <property type="entry name" value="Reverse_transcriptase_msDNA"/>
</dbReference>
<evidence type="ECO:0000256" key="5">
    <source>
        <dbReference type="ARBA" id="ARBA00022918"/>
    </source>
</evidence>
<keyword evidence="4" id="KW-0460">Magnesium</keyword>
<keyword evidence="2" id="KW-0548">Nucleotidyltransferase</keyword>
<keyword evidence="5" id="KW-0695">RNA-directed DNA polymerase</keyword>
<dbReference type="GO" id="GO:0003964">
    <property type="term" value="F:RNA-directed DNA polymerase activity"/>
    <property type="evidence" value="ECO:0007669"/>
    <property type="project" value="UniProtKB-KW"/>
</dbReference>
<dbReference type="GO" id="GO:0051607">
    <property type="term" value="P:defense response to virus"/>
    <property type="evidence" value="ECO:0007669"/>
    <property type="project" value="UniProtKB-KW"/>
</dbReference>
<comment type="caution">
    <text evidence="6">The sequence shown here is derived from an EMBL/GenBank/DDBJ whole genome shotgun (WGS) entry which is preliminary data.</text>
</comment>
<dbReference type="GO" id="GO:0046872">
    <property type="term" value="F:metal ion binding"/>
    <property type="evidence" value="ECO:0007669"/>
    <property type="project" value="UniProtKB-KW"/>
</dbReference>
<evidence type="ECO:0000256" key="4">
    <source>
        <dbReference type="ARBA" id="ARBA00022842"/>
    </source>
</evidence>
<protein>
    <submittedName>
        <fullName evidence="6">Uncharacterized protein</fullName>
    </submittedName>
</protein>
<dbReference type="EMBL" id="PVLR01000078">
    <property type="protein sequence ID" value="PRD67289.1"/>
    <property type="molecule type" value="Genomic_DNA"/>
</dbReference>
<organism evidence="6 7">
    <name type="scientific">Malikia spinosa</name>
    <dbReference type="NCBI Taxonomy" id="86180"/>
    <lineage>
        <taxon>Bacteria</taxon>
        <taxon>Pseudomonadati</taxon>
        <taxon>Pseudomonadota</taxon>
        <taxon>Betaproteobacteria</taxon>
        <taxon>Burkholderiales</taxon>
        <taxon>Comamonadaceae</taxon>
        <taxon>Malikia</taxon>
    </lineage>
</organism>
<dbReference type="Proteomes" id="UP000238326">
    <property type="component" value="Unassembled WGS sequence"/>
</dbReference>
<accession>A0A2S9K9Z7</accession>
<evidence type="ECO:0000313" key="6">
    <source>
        <dbReference type="EMBL" id="PRD67289.1"/>
    </source>
</evidence>
<name>A0A2S9K9Z7_9BURK</name>
<proteinExistence type="predicted"/>
<evidence type="ECO:0000256" key="3">
    <source>
        <dbReference type="ARBA" id="ARBA00022723"/>
    </source>
</evidence>
<dbReference type="GO" id="GO:0003723">
    <property type="term" value="F:RNA binding"/>
    <property type="evidence" value="ECO:0007669"/>
    <property type="project" value="InterPro"/>
</dbReference>
<reference evidence="6 7" key="1">
    <citation type="submission" date="2018-03" db="EMBL/GenBank/DDBJ databases">
        <title>Comparative genomics illustrates the genes involved in a hyperalkaliphilic mechanisms of Serpentinomonas isolated from highly-alkaline calcium-rich serpentinized springs.</title>
        <authorList>
            <person name="Suzuki S."/>
            <person name="Ishii S."/>
            <person name="Walworth N."/>
            <person name="Bird L."/>
            <person name="Kuenen J.G."/>
            <person name="Nealson K.H."/>
        </authorList>
    </citation>
    <scope>NUCLEOTIDE SEQUENCE [LARGE SCALE GENOMIC DNA]</scope>
    <source>
        <strain evidence="6 7">83</strain>
    </source>
</reference>
<dbReference type="SUPFAM" id="SSF56672">
    <property type="entry name" value="DNA/RNA polymerases"/>
    <property type="match status" value="1"/>
</dbReference>
<keyword evidence="1" id="KW-0808">Transferase</keyword>
<evidence type="ECO:0000256" key="1">
    <source>
        <dbReference type="ARBA" id="ARBA00022679"/>
    </source>
</evidence>